<accession>A0A3N1GBV3</accession>
<dbReference type="EMBL" id="RJKL01000001">
    <property type="protein sequence ID" value="ROP27705.1"/>
    <property type="molecule type" value="Genomic_DNA"/>
</dbReference>
<dbReference type="AlphaFoldDB" id="A0A3N1GBV3"/>
<organism evidence="1 2">
    <name type="scientific">Couchioplanes caeruleus</name>
    <dbReference type="NCBI Taxonomy" id="56438"/>
    <lineage>
        <taxon>Bacteria</taxon>
        <taxon>Bacillati</taxon>
        <taxon>Actinomycetota</taxon>
        <taxon>Actinomycetes</taxon>
        <taxon>Micromonosporales</taxon>
        <taxon>Micromonosporaceae</taxon>
        <taxon>Couchioplanes</taxon>
    </lineage>
</organism>
<protein>
    <submittedName>
        <fullName evidence="1">Uncharacterized protein</fullName>
    </submittedName>
</protein>
<evidence type="ECO:0000313" key="2">
    <source>
        <dbReference type="Proteomes" id="UP000271683"/>
    </source>
</evidence>
<gene>
    <name evidence="1" type="ORF">EDD30_0396</name>
</gene>
<evidence type="ECO:0000313" key="1">
    <source>
        <dbReference type="EMBL" id="ROP27705.1"/>
    </source>
</evidence>
<reference evidence="1 2" key="1">
    <citation type="submission" date="2018-11" db="EMBL/GenBank/DDBJ databases">
        <title>Sequencing the genomes of 1000 actinobacteria strains.</title>
        <authorList>
            <person name="Klenk H.-P."/>
        </authorList>
    </citation>
    <scope>NUCLEOTIDE SEQUENCE [LARGE SCALE GENOMIC DNA]</scope>
    <source>
        <strain evidence="1 2">DSM 43634</strain>
    </source>
</reference>
<comment type="caution">
    <text evidence="1">The sequence shown here is derived from an EMBL/GenBank/DDBJ whole genome shotgun (WGS) entry which is preliminary data.</text>
</comment>
<proteinExistence type="predicted"/>
<dbReference type="Proteomes" id="UP000271683">
    <property type="component" value="Unassembled WGS sequence"/>
</dbReference>
<name>A0A3N1GBV3_9ACTN</name>
<sequence>MRDSALAPDAYLTTFLDTGTERKAGIPGS</sequence>